<feature type="domain" description="SH2" evidence="3">
    <location>
        <begin position="37"/>
        <end position="128"/>
    </location>
</feature>
<dbReference type="AlphaFoldDB" id="A0A914YG39"/>
<dbReference type="Gene3D" id="3.30.505.10">
    <property type="entry name" value="SH2 domain"/>
    <property type="match status" value="1"/>
</dbReference>
<dbReference type="InterPro" id="IPR055491">
    <property type="entry name" value="DUF7063"/>
</dbReference>
<dbReference type="SMART" id="SM00252">
    <property type="entry name" value="SH2"/>
    <property type="match status" value="1"/>
</dbReference>
<evidence type="ECO:0000259" key="3">
    <source>
        <dbReference type="PROSITE" id="PS50001"/>
    </source>
</evidence>
<reference evidence="5" key="1">
    <citation type="submission" date="2022-11" db="UniProtKB">
        <authorList>
            <consortium name="WormBaseParasite"/>
        </authorList>
    </citation>
    <scope>IDENTIFICATION</scope>
</reference>
<dbReference type="PROSITE" id="PS50001">
    <property type="entry name" value="SH2"/>
    <property type="match status" value="1"/>
</dbReference>
<dbReference type="InterPro" id="IPR036860">
    <property type="entry name" value="SH2_dom_sf"/>
</dbReference>
<dbReference type="InterPro" id="IPR000980">
    <property type="entry name" value="SH2"/>
</dbReference>
<dbReference type="Proteomes" id="UP000887577">
    <property type="component" value="Unplaced"/>
</dbReference>
<keyword evidence="4" id="KW-1185">Reference proteome</keyword>
<evidence type="ECO:0000313" key="5">
    <source>
        <dbReference type="WBParaSite" id="PSU_v2.g18414.t1"/>
    </source>
</evidence>
<dbReference type="SUPFAM" id="SSF55550">
    <property type="entry name" value="SH2 domain"/>
    <property type="match status" value="1"/>
</dbReference>
<evidence type="ECO:0000256" key="2">
    <source>
        <dbReference type="SAM" id="MobiDB-lite"/>
    </source>
</evidence>
<dbReference type="CDD" id="cd10361">
    <property type="entry name" value="SH2_Fps_family"/>
    <property type="match status" value="1"/>
</dbReference>
<dbReference type="Pfam" id="PF23205">
    <property type="entry name" value="DUF7063"/>
    <property type="match status" value="1"/>
</dbReference>
<evidence type="ECO:0000256" key="1">
    <source>
        <dbReference type="PROSITE-ProRule" id="PRU00191"/>
    </source>
</evidence>
<feature type="region of interest" description="Disordered" evidence="2">
    <location>
        <begin position="1"/>
        <end position="25"/>
    </location>
</feature>
<evidence type="ECO:0000313" key="4">
    <source>
        <dbReference type="Proteomes" id="UP000887577"/>
    </source>
</evidence>
<protein>
    <submittedName>
        <fullName evidence="5">SH2 domain-containing protein</fullName>
    </submittedName>
</protein>
<name>A0A914YG39_9BILA</name>
<keyword evidence="1" id="KW-0727">SH2 domain</keyword>
<sequence length="143" mass="16192">MINPNEVTPAKKNKNTAAPEEKGDKPVVTKQVCALPYYHGLLPREDIKSMLKTDGDFLLRITEPNPGQPRSLVISVCDPRDNPRHFVIQTDGTSCFIEPHQKHPDVINLVRAYHRITLGGTVLLKTPIHRQAWEVRVFLLELP</sequence>
<proteinExistence type="predicted"/>
<dbReference type="InterPro" id="IPR035849">
    <property type="entry name" value="Fes/Fps/Fer_SH2"/>
</dbReference>
<organism evidence="4 5">
    <name type="scientific">Panagrolaimus superbus</name>
    <dbReference type="NCBI Taxonomy" id="310955"/>
    <lineage>
        <taxon>Eukaryota</taxon>
        <taxon>Metazoa</taxon>
        <taxon>Ecdysozoa</taxon>
        <taxon>Nematoda</taxon>
        <taxon>Chromadorea</taxon>
        <taxon>Rhabditida</taxon>
        <taxon>Tylenchina</taxon>
        <taxon>Panagrolaimomorpha</taxon>
        <taxon>Panagrolaimoidea</taxon>
        <taxon>Panagrolaimidae</taxon>
        <taxon>Panagrolaimus</taxon>
    </lineage>
</organism>
<accession>A0A914YG39</accession>
<dbReference type="WBParaSite" id="PSU_v2.g18414.t1">
    <property type="protein sequence ID" value="PSU_v2.g18414.t1"/>
    <property type="gene ID" value="PSU_v2.g18414"/>
</dbReference>